<proteinExistence type="predicted"/>
<feature type="transmembrane region" description="Helical" evidence="7">
    <location>
        <begin position="61"/>
        <end position="82"/>
    </location>
</feature>
<feature type="transmembrane region" description="Helical" evidence="7">
    <location>
        <begin position="391"/>
        <end position="414"/>
    </location>
</feature>
<dbReference type="Proteomes" id="UP000727993">
    <property type="component" value="Unassembled WGS sequence"/>
</dbReference>
<sequence length="420" mass="43515">MAREDPIGAPSSAAPERRRTLASLSSRNYRLFFFGQTVSQVGNWLTMVALTLLILRRTDSGLAVGALSACQFGPVLLLSAWAGVVADRSNKRNLLLITQSLAMCESFALGALAFMDEAPLLAFYGVAVVGGLLLAMDNPVRRSFVNEMVPLEDVSNAVSLYSAMNSLARILGPTLAGVLIVSVGYGWAFTIDAISYVAVISSLVLMRPAELRPAPVTPRGAGQVRAGLRYIGSVPELWITFSMLLVIGILSYNYSVVLPLFVVKGLNGSDGAYTLLYSAFSAGGLIGALIVARLHTITPRTVGTNAAALGVGLIVLSAAPNVPVAVVIAVFVGGTSIAYMTATTAIAQLRTDRQMLGRVLAVQMVLLIGTTPIGGPILGMLADAVGARAPVVIGGLGALAAAAFGLIASTRLIAADNASA</sequence>
<feature type="transmembrane region" description="Helical" evidence="7">
    <location>
        <begin position="121"/>
        <end position="140"/>
    </location>
</feature>
<feature type="transmembrane region" description="Helical" evidence="7">
    <location>
        <begin position="227"/>
        <end position="252"/>
    </location>
</feature>
<dbReference type="PANTHER" id="PTHR23513">
    <property type="entry name" value="INTEGRAL MEMBRANE EFFLUX PROTEIN-RELATED"/>
    <property type="match status" value="1"/>
</dbReference>
<evidence type="ECO:0000256" key="7">
    <source>
        <dbReference type="SAM" id="Phobius"/>
    </source>
</evidence>
<dbReference type="AlphaFoldDB" id="A0A936N8B7"/>
<keyword evidence="2" id="KW-0813">Transport</keyword>
<dbReference type="CDD" id="cd06173">
    <property type="entry name" value="MFS_MefA_like"/>
    <property type="match status" value="1"/>
</dbReference>
<evidence type="ECO:0000256" key="4">
    <source>
        <dbReference type="ARBA" id="ARBA00022692"/>
    </source>
</evidence>
<dbReference type="PANTHER" id="PTHR23513:SF11">
    <property type="entry name" value="STAPHYLOFERRIN A TRANSPORTER"/>
    <property type="match status" value="1"/>
</dbReference>
<feature type="domain" description="Major facilitator superfamily (MFS) profile" evidence="8">
    <location>
        <begin position="23"/>
        <end position="412"/>
    </location>
</feature>
<evidence type="ECO:0000256" key="5">
    <source>
        <dbReference type="ARBA" id="ARBA00022989"/>
    </source>
</evidence>
<keyword evidence="3" id="KW-1003">Cell membrane</keyword>
<gene>
    <name evidence="9" type="ORF">IPN02_01075</name>
</gene>
<dbReference type="Pfam" id="PF05977">
    <property type="entry name" value="MFS_3"/>
    <property type="match status" value="1"/>
</dbReference>
<feature type="transmembrane region" description="Helical" evidence="7">
    <location>
        <begin position="272"/>
        <end position="290"/>
    </location>
</feature>
<comment type="caution">
    <text evidence="9">The sequence shown here is derived from an EMBL/GenBank/DDBJ whole genome shotgun (WGS) entry which is preliminary data.</text>
</comment>
<evidence type="ECO:0000313" key="9">
    <source>
        <dbReference type="EMBL" id="MBK9295473.1"/>
    </source>
</evidence>
<dbReference type="Gene3D" id="1.20.1250.20">
    <property type="entry name" value="MFS general substrate transporter like domains"/>
    <property type="match status" value="1"/>
</dbReference>
<evidence type="ECO:0000313" key="10">
    <source>
        <dbReference type="Proteomes" id="UP000727993"/>
    </source>
</evidence>
<evidence type="ECO:0000259" key="8">
    <source>
        <dbReference type="PROSITE" id="PS50850"/>
    </source>
</evidence>
<dbReference type="PROSITE" id="PS50850">
    <property type="entry name" value="MFS"/>
    <property type="match status" value="1"/>
</dbReference>
<evidence type="ECO:0000256" key="3">
    <source>
        <dbReference type="ARBA" id="ARBA00022475"/>
    </source>
</evidence>
<evidence type="ECO:0000256" key="6">
    <source>
        <dbReference type="ARBA" id="ARBA00023136"/>
    </source>
</evidence>
<feature type="transmembrane region" description="Helical" evidence="7">
    <location>
        <begin position="94"/>
        <end position="115"/>
    </location>
</feature>
<reference evidence="9 10" key="1">
    <citation type="submission" date="2020-10" db="EMBL/GenBank/DDBJ databases">
        <title>Connecting structure to function with the recovery of over 1000 high-quality activated sludge metagenome-assembled genomes encoding full-length rRNA genes using long-read sequencing.</title>
        <authorList>
            <person name="Singleton C.M."/>
            <person name="Petriglieri F."/>
            <person name="Kristensen J.M."/>
            <person name="Kirkegaard R.H."/>
            <person name="Michaelsen T.Y."/>
            <person name="Andersen M.H."/>
            <person name="Karst S.M."/>
            <person name="Dueholm M.S."/>
            <person name="Nielsen P.H."/>
            <person name="Albertsen M."/>
        </authorList>
    </citation>
    <scope>NUCLEOTIDE SEQUENCE [LARGE SCALE GENOMIC DNA]</scope>
    <source>
        <strain evidence="9">Lyne_18-Q3-R50-59_MAXAC.006</strain>
    </source>
</reference>
<dbReference type="GO" id="GO:0022857">
    <property type="term" value="F:transmembrane transporter activity"/>
    <property type="evidence" value="ECO:0007669"/>
    <property type="project" value="InterPro"/>
</dbReference>
<dbReference type="GO" id="GO:0005886">
    <property type="term" value="C:plasma membrane"/>
    <property type="evidence" value="ECO:0007669"/>
    <property type="project" value="UniProtKB-SubCell"/>
</dbReference>
<dbReference type="InterPro" id="IPR020846">
    <property type="entry name" value="MFS_dom"/>
</dbReference>
<dbReference type="PRINTS" id="PR01988">
    <property type="entry name" value="EXPORTERBACE"/>
</dbReference>
<evidence type="ECO:0000256" key="1">
    <source>
        <dbReference type="ARBA" id="ARBA00004651"/>
    </source>
</evidence>
<organism evidence="9 10">
    <name type="scientific">Candidatus Neomicrothrix subdominans</name>
    <dbReference type="NCBI Taxonomy" id="2954438"/>
    <lineage>
        <taxon>Bacteria</taxon>
        <taxon>Bacillati</taxon>
        <taxon>Actinomycetota</taxon>
        <taxon>Acidimicrobiia</taxon>
        <taxon>Acidimicrobiales</taxon>
        <taxon>Microthrixaceae</taxon>
        <taxon>Candidatus Neomicrothrix</taxon>
    </lineage>
</organism>
<dbReference type="InterPro" id="IPR036259">
    <property type="entry name" value="MFS_trans_sf"/>
</dbReference>
<protein>
    <submittedName>
        <fullName evidence="9">MFS transporter</fullName>
    </submittedName>
</protein>
<comment type="subcellular location">
    <subcellularLocation>
        <location evidence="1">Cell membrane</location>
        <topology evidence="1">Multi-pass membrane protein</topology>
    </subcellularLocation>
</comment>
<feature type="transmembrane region" description="Helical" evidence="7">
    <location>
        <begin position="359"/>
        <end position="379"/>
    </location>
</feature>
<evidence type="ECO:0000256" key="2">
    <source>
        <dbReference type="ARBA" id="ARBA00022448"/>
    </source>
</evidence>
<dbReference type="InterPro" id="IPR022324">
    <property type="entry name" value="Bacilysin_exporter_BacE_put"/>
</dbReference>
<feature type="transmembrane region" description="Helical" evidence="7">
    <location>
        <begin position="160"/>
        <end position="181"/>
    </location>
</feature>
<dbReference type="EMBL" id="JADJZA010000001">
    <property type="protein sequence ID" value="MBK9295473.1"/>
    <property type="molecule type" value="Genomic_DNA"/>
</dbReference>
<feature type="transmembrane region" description="Helical" evidence="7">
    <location>
        <begin position="31"/>
        <end position="55"/>
    </location>
</feature>
<name>A0A936N8B7_9ACTN</name>
<keyword evidence="4 7" id="KW-0812">Transmembrane</keyword>
<dbReference type="SUPFAM" id="SSF103473">
    <property type="entry name" value="MFS general substrate transporter"/>
    <property type="match status" value="1"/>
</dbReference>
<dbReference type="InterPro" id="IPR010290">
    <property type="entry name" value="TM_effector"/>
</dbReference>
<keyword evidence="5 7" id="KW-1133">Transmembrane helix</keyword>
<accession>A0A936N8B7</accession>
<keyword evidence="6 7" id="KW-0472">Membrane</keyword>